<dbReference type="AlphaFoldDB" id="A0A926E3E7"/>
<name>A0A926E3E7_9FIRM</name>
<comment type="caution">
    <text evidence="1">The sequence shown here is derived from an EMBL/GenBank/DDBJ whole genome shotgun (WGS) entry which is preliminary data.</text>
</comment>
<evidence type="ECO:0000313" key="2">
    <source>
        <dbReference type="Proteomes" id="UP000610760"/>
    </source>
</evidence>
<gene>
    <name evidence="1" type="ORF">H8710_01750</name>
</gene>
<dbReference type="EMBL" id="JACRSV010000001">
    <property type="protein sequence ID" value="MBC8558785.1"/>
    <property type="molecule type" value="Genomic_DNA"/>
</dbReference>
<proteinExistence type="predicted"/>
<dbReference type="RefSeq" id="WP_249293670.1">
    <property type="nucleotide sequence ID" value="NZ_JACRSV010000001.1"/>
</dbReference>
<accession>A0A926E3E7</accession>
<evidence type="ECO:0000313" key="1">
    <source>
        <dbReference type="EMBL" id="MBC8558785.1"/>
    </source>
</evidence>
<dbReference type="PROSITE" id="PS51257">
    <property type="entry name" value="PROKAR_LIPOPROTEIN"/>
    <property type="match status" value="1"/>
</dbReference>
<protein>
    <submittedName>
        <fullName evidence="1">Uncharacterized protein</fullName>
    </submittedName>
</protein>
<dbReference type="Proteomes" id="UP000610760">
    <property type="component" value="Unassembled WGS sequence"/>
</dbReference>
<sequence>MKKVLLPILSLCMLLGLSGCEKILGESGDMTVWNGTLIDTSKVDEIDNLIDDKLTAFRYQGDVLFTSEVLNSDASGYNTVPYYDTEFGYIDCNTNKFHKVGQTIPLAGISTFSSQDRRYLYYVYAQFPEGTSYPENQEEYNKLQEATSTTILQYDTHTKKQKALQIEVPIALYSAMDEQKVLANSVSVTTGDIPEKPRVAILDFAKNEVKVLYDGSEEEENPWFQTRAGNRYLFSPDIYQTENPSVRITDTQNFSEITLPLEFPKTEQDGHRSFENIGDVFYLYTSTDRSRYDGLCKYVPTESGFEKQDADISELAPRYTYYSQSVKDYMDSNSEQFFTISNSVSGEDTYLSIELEGFAPPPLAYGNMLYPTTGENYILCSGTDMTWEWRPICTLQTDYQFYFVTGEEIDRALGGSEK</sequence>
<organism evidence="1 2">
    <name type="scientific">Fumia xinanensis</name>
    <dbReference type="NCBI Taxonomy" id="2763659"/>
    <lineage>
        <taxon>Bacteria</taxon>
        <taxon>Bacillati</taxon>
        <taxon>Bacillota</taxon>
        <taxon>Clostridia</taxon>
        <taxon>Eubacteriales</taxon>
        <taxon>Oscillospiraceae</taxon>
        <taxon>Fumia</taxon>
    </lineage>
</organism>
<reference evidence="1" key="1">
    <citation type="submission" date="2020-08" db="EMBL/GenBank/DDBJ databases">
        <title>Genome public.</title>
        <authorList>
            <person name="Liu C."/>
            <person name="Sun Q."/>
        </authorList>
    </citation>
    <scope>NUCLEOTIDE SEQUENCE</scope>
    <source>
        <strain evidence="1">NSJ-33</strain>
    </source>
</reference>
<keyword evidence="2" id="KW-1185">Reference proteome</keyword>